<keyword evidence="3" id="KW-1185">Reference proteome</keyword>
<comment type="caution">
    <text evidence="2">The sequence shown here is derived from an EMBL/GenBank/DDBJ whole genome shotgun (WGS) entry which is preliminary data.</text>
</comment>
<accession>A0ABD0J3Y6</accession>
<evidence type="ECO:0008006" key="4">
    <source>
        <dbReference type="Google" id="ProtNLM"/>
    </source>
</evidence>
<reference evidence="2 3" key="1">
    <citation type="journal article" date="2023" name="Sci. Data">
        <title>Genome assembly of the Korean intertidal mud-creeper Batillaria attramentaria.</title>
        <authorList>
            <person name="Patra A.K."/>
            <person name="Ho P.T."/>
            <person name="Jun S."/>
            <person name="Lee S.J."/>
            <person name="Kim Y."/>
            <person name="Won Y.J."/>
        </authorList>
    </citation>
    <scope>NUCLEOTIDE SEQUENCE [LARGE SCALE GENOMIC DNA]</scope>
    <source>
        <strain evidence="2">Wonlab-2016</strain>
    </source>
</reference>
<evidence type="ECO:0000256" key="1">
    <source>
        <dbReference type="SAM" id="MobiDB-lite"/>
    </source>
</evidence>
<feature type="region of interest" description="Disordered" evidence="1">
    <location>
        <begin position="1"/>
        <end position="32"/>
    </location>
</feature>
<dbReference type="EMBL" id="JACVVK020000682">
    <property type="protein sequence ID" value="KAK7456548.1"/>
    <property type="molecule type" value="Genomic_DNA"/>
</dbReference>
<name>A0ABD0J3Y6_9CAEN</name>
<evidence type="ECO:0000313" key="3">
    <source>
        <dbReference type="Proteomes" id="UP001519460"/>
    </source>
</evidence>
<dbReference type="Proteomes" id="UP001519460">
    <property type="component" value="Unassembled WGS sequence"/>
</dbReference>
<evidence type="ECO:0000313" key="2">
    <source>
        <dbReference type="EMBL" id="KAK7456548.1"/>
    </source>
</evidence>
<proteinExistence type="predicted"/>
<organism evidence="2 3">
    <name type="scientific">Batillaria attramentaria</name>
    <dbReference type="NCBI Taxonomy" id="370345"/>
    <lineage>
        <taxon>Eukaryota</taxon>
        <taxon>Metazoa</taxon>
        <taxon>Spiralia</taxon>
        <taxon>Lophotrochozoa</taxon>
        <taxon>Mollusca</taxon>
        <taxon>Gastropoda</taxon>
        <taxon>Caenogastropoda</taxon>
        <taxon>Sorbeoconcha</taxon>
        <taxon>Cerithioidea</taxon>
        <taxon>Batillariidae</taxon>
        <taxon>Batillaria</taxon>
    </lineage>
</organism>
<sequence>MFNISEMTKKGRMTSDTTGKTTGQTQPSERPLSFRGQFGLTLRAAIFVFSGVASLVGNFRRLLLAGLGSSTEVRVCAESLFVLCCFR</sequence>
<feature type="compositionally biased region" description="Low complexity" evidence="1">
    <location>
        <begin position="17"/>
        <end position="26"/>
    </location>
</feature>
<gene>
    <name evidence="2" type="ORF">BaRGS_00039346</name>
</gene>
<protein>
    <recommendedName>
        <fullName evidence="4">CASP-like protein</fullName>
    </recommendedName>
</protein>
<dbReference type="AlphaFoldDB" id="A0ABD0J3Y6"/>